<keyword evidence="1" id="KW-0812">Transmembrane</keyword>
<protein>
    <submittedName>
        <fullName evidence="2">NAD(P)-binding Rossmann-like domain protein</fullName>
    </submittedName>
</protein>
<evidence type="ECO:0000313" key="3">
    <source>
        <dbReference type="Proteomes" id="UP000243217"/>
    </source>
</evidence>
<feature type="transmembrane region" description="Helical" evidence="1">
    <location>
        <begin position="1326"/>
        <end position="1348"/>
    </location>
</feature>
<feature type="transmembrane region" description="Helical" evidence="1">
    <location>
        <begin position="1258"/>
        <end position="1278"/>
    </location>
</feature>
<feature type="transmembrane region" description="Helical" evidence="1">
    <location>
        <begin position="1581"/>
        <end position="1600"/>
    </location>
</feature>
<feature type="transmembrane region" description="Helical" evidence="1">
    <location>
        <begin position="1439"/>
        <end position="1458"/>
    </location>
</feature>
<feature type="transmembrane region" description="Helical" evidence="1">
    <location>
        <begin position="486"/>
        <end position="511"/>
    </location>
</feature>
<reference evidence="2 3" key="1">
    <citation type="journal article" date="2014" name="Genome Biol. Evol.">
        <title>The secreted proteins of Achlya hypogyna and Thraustotheca clavata identify the ancestral oomycete secretome and reveal gene acquisitions by horizontal gene transfer.</title>
        <authorList>
            <person name="Misner I."/>
            <person name="Blouin N."/>
            <person name="Leonard G."/>
            <person name="Richards T.A."/>
            <person name="Lane C.E."/>
        </authorList>
    </citation>
    <scope>NUCLEOTIDE SEQUENCE [LARGE SCALE GENOMIC DNA]</scope>
    <source>
        <strain evidence="2 3">ATCC 34112</strain>
    </source>
</reference>
<keyword evidence="1" id="KW-1133">Transmembrane helix</keyword>
<dbReference type="Gene3D" id="1.10.405.20">
    <property type="match status" value="1"/>
</dbReference>
<feature type="transmembrane region" description="Helical" evidence="1">
    <location>
        <begin position="710"/>
        <end position="730"/>
    </location>
</feature>
<feature type="transmembrane region" description="Helical" evidence="1">
    <location>
        <begin position="523"/>
        <end position="542"/>
    </location>
</feature>
<dbReference type="Pfam" id="PF13450">
    <property type="entry name" value="NAD_binding_8"/>
    <property type="match status" value="1"/>
</dbReference>
<feature type="transmembrane region" description="Helical" evidence="1">
    <location>
        <begin position="742"/>
        <end position="762"/>
    </location>
</feature>
<dbReference type="STRING" id="74557.A0A1W0A5A0"/>
<dbReference type="PANTHER" id="PTHR42923">
    <property type="entry name" value="PROTOPORPHYRINOGEN OXIDASE"/>
    <property type="match status" value="1"/>
</dbReference>
<evidence type="ECO:0000313" key="2">
    <source>
        <dbReference type="EMBL" id="OQS05389.1"/>
    </source>
</evidence>
<dbReference type="Proteomes" id="UP000243217">
    <property type="component" value="Unassembled WGS sequence"/>
</dbReference>
<dbReference type="OrthoDB" id="5977668at2759"/>
<dbReference type="SUPFAM" id="SSF51905">
    <property type="entry name" value="FAD/NAD(P)-binding domain"/>
    <property type="match status" value="1"/>
</dbReference>
<sequence length="2062" mass="235263">MKIAIIGSGISGLSATYLLGEKHDVTLFESEERLGMCSHTMHFGDIHLDSPIRSYSTGFYVNLAALYKDIKVETRQVPCDMSFSEFGKRPFYQSSPWTLWGYRLPSLRHFLHIYKQYSFRALMDALHFFSANPEKTPPTMTVQEFITAHDYTLEFVDGILLPFLSMMLTCSYEACLSYPISIVQEYFSKSTSMNQRVTVNGSVNVARILSSKAKQVHLNTKITAVYKADQDDKCKVVYQRNEPDAQENVEYFDHVVVASQANTALSFLKDLDSEIRDTIAAIPHDYTTTVVHKDSSVMPQNKNDWSFFNFIMPSMIPTSEEKLAKPARMDAMMTLWPTRWTPEVTELRGVFQTWNPIVPIDPSLILRQMGFIRPIFNKQSYAIIQAIRAKQGQDGIWFCGPYAYFQVPLQESAVRSAMEVAEMLGCPARWIFICLTYYAQRRYNLFTDFGMSAEELHDIQTQALGVVVARRKRVIFGRLMGDPRRFLMLVAMWFELVGFSYSPCQLLIYLFNDGAFYGQMSGSFQMAKFVIGTLLLLMLELVPERRWTRTFGVWRDKVLAPLLFDSCFMLFIYAVIDVAGCWNGMDTVTFYDSSSCAFSSNYGLFLFIGIATFAFFYLGTLVYKQRLSEVVYSVRFRFHSSFHALMTATRTMCALGFYTIEKGLLFFDPLFVCIGFGVINTIFFSILLYYNYSVQPCLGVGYFPNNLRALSFGTSCYASLILGTIAITLYQEHLSKIGTAQRIILGIALGCYPIVAIGIWRWNGRRAMRFEVPNLPILDALKHPVVRVRAIAAVSVTLDEEAWPESDIRDITLALDSNLQMNFEYQNAFAISYSCQALWLLWYRNFDLSDQLIDGKHDELVRLGLWSGESSFRRETSSHSSTASTRKWWEFASNSSYPKGSSLIHLVEKSTDLNHTYCSTVRIADDPKIHDCFEHAFKTLVFLNGCSCRRGRAIAAKVLQEMYFVGVVKIQKCTFFQMAITLTMASPCDKAFLAASTLLSFSAQQDKNWVATNLADPLSLAFLTEALMFHCFDMQTIIALLTLLQCAMKVLLQMKNSAPKPNLYLHEAILSNLFDLQKNITSSPVPELVDEILETMQQSWNQYKVEPLRRMSTTRVIPQGTINHFPSLTTLLTTAQYQAIQERQHVRKDLLASLRIIIDEGLSETLSMAELSISTQQITRSIMKKLDEQQSIIDYLKFQLSPSEFCLVNMNTSICALDPSASSLCLSILCQKSRSQLNTTWICASYFSGKWSCCDVDYYHYIFPALVWSTFVILTFIFHYRTRMFTDLVLSVEKLHDIRTQALGVVVARQKRIYFGKARNDPRRHFMLIAMCFELFGCSYTPFQLLAFQYTGGSFIGQPSGIAQMVKFISLTFVLFTIEWSHLCGWLPRFAVIRDKFLAPLLYEVCFLLFAYSIIDFGGCWNGMDEVVFNTITCASKGYYWLFAIVGTFTFAVFYWGTLDYKMQLSDDVYSVQFRFHPAFSGMMTITRTACALGFYTVEKYLIYFNPLAVSIGFGSVNFIAFAMLFYYNYTRQPCLGVGYIPNNIRSLSFATSCYITLLLILVSILQIIENRQTWNTGDLDFVVIWLVLYPFFAVAIWYCNGLRATEFQVPNVSLLELLRHRNVRVRAIAAVSMTLEEAAADVPEIRAMMLALKATLDFPHELEHGLIAIYTCQAMWHLWRHRFDRTEPFLEAASEPASCYPFGLWVKSELLGPPIKILEATKELNRSRRSSLSRRQSQVFPALRRASLWVLAENMTTRGSEKQTKAIVAVDPGMRNCLNHTVATLTIIVRGSYAIARELAAKMLYEMYQTHCVRLTKVTFVHVAITRMTVAPRLGDAKAAAMTLLNAFNYLQARDHKVLLVKALTNSLNVFYLTRFLIIQKVEPEIALSLLKLLADALTELLINFPTLSCSITFLSRGLVENLVQIQKRWPSHLIFVVVDKIFILIRQCYKRHSSTTLNKKAPAMWTEMPMSKQDYLAVVERQKTRLNVLSAAHWILAEGFDNQKPIQALSAKARRELKYITSNLVVDDADLYAYLESELQRGECWYLGGLLGESVQAPID</sequence>
<comment type="caution">
    <text evidence="2">The sequence shown here is derived from an EMBL/GenBank/DDBJ whole genome shotgun (WGS) entry which is preliminary data.</text>
</comment>
<dbReference type="Gene3D" id="3.50.50.60">
    <property type="entry name" value="FAD/NAD(P)-binding domain"/>
    <property type="match status" value="1"/>
</dbReference>
<keyword evidence="3" id="KW-1185">Reference proteome</keyword>
<gene>
    <name evidence="2" type="ORF">THRCLA_02467</name>
</gene>
<dbReference type="InterPro" id="IPR050464">
    <property type="entry name" value="Zeta_carotene_desat/Oxidored"/>
</dbReference>
<evidence type="ECO:0000256" key="1">
    <source>
        <dbReference type="SAM" id="Phobius"/>
    </source>
</evidence>
<dbReference type="Gene3D" id="3.30.70.1990">
    <property type="match status" value="1"/>
</dbReference>
<feature type="transmembrane region" description="Helical" evidence="1">
    <location>
        <begin position="1400"/>
        <end position="1419"/>
    </location>
</feature>
<feature type="transmembrane region" description="Helical" evidence="1">
    <location>
        <begin position="602"/>
        <end position="623"/>
    </location>
</feature>
<name>A0A1W0A5A0_9STRA</name>
<feature type="transmembrane region" description="Helical" evidence="1">
    <location>
        <begin position="1548"/>
        <end position="1569"/>
    </location>
</feature>
<feature type="transmembrane region" description="Helical" evidence="1">
    <location>
        <begin position="670"/>
        <end position="690"/>
    </location>
</feature>
<feature type="transmembrane region" description="Helical" evidence="1">
    <location>
        <begin position="562"/>
        <end position="582"/>
    </location>
</feature>
<dbReference type="InterPro" id="IPR036188">
    <property type="entry name" value="FAD/NAD-bd_sf"/>
</dbReference>
<dbReference type="PANTHER" id="PTHR42923:SF17">
    <property type="entry name" value="AMINE OXIDASE DOMAIN-CONTAINING PROTEIN"/>
    <property type="match status" value="1"/>
</dbReference>
<dbReference type="GO" id="GO:0016491">
    <property type="term" value="F:oxidoreductase activity"/>
    <property type="evidence" value="ECO:0007669"/>
    <property type="project" value="TreeGrafter"/>
</dbReference>
<proteinExistence type="predicted"/>
<feature type="transmembrane region" description="Helical" evidence="1">
    <location>
        <begin position="1368"/>
        <end position="1388"/>
    </location>
</feature>
<feature type="transmembrane region" description="Helical" evidence="1">
    <location>
        <begin position="1504"/>
        <end position="1528"/>
    </location>
</feature>
<accession>A0A1W0A5A0</accession>
<organism evidence="2 3">
    <name type="scientific">Thraustotheca clavata</name>
    <dbReference type="NCBI Taxonomy" id="74557"/>
    <lineage>
        <taxon>Eukaryota</taxon>
        <taxon>Sar</taxon>
        <taxon>Stramenopiles</taxon>
        <taxon>Oomycota</taxon>
        <taxon>Saprolegniomycetes</taxon>
        <taxon>Saprolegniales</taxon>
        <taxon>Achlyaceae</taxon>
        <taxon>Thraustotheca</taxon>
    </lineage>
</organism>
<keyword evidence="1" id="KW-0472">Membrane</keyword>
<dbReference type="EMBL" id="JNBS01000462">
    <property type="protein sequence ID" value="OQS05389.1"/>
    <property type="molecule type" value="Genomic_DNA"/>
</dbReference>